<evidence type="ECO:0000313" key="2">
    <source>
        <dbReference type="EMBL" id="KAA0033497.1"/>
    </source>
</evidence>
<organism evidence="3 5">
    <name type="scientific">Cucumis melo var. makuwa</name>
    <name type="common">Oriental melon</name>
    <dbReference type="NCBI Taxonomy" id="1194695"/>
    <lineage>
        <taxon>Eukaryota</taxon>
        <taxon>Viridiplantae</taxon>
        <taxon>Streptophyta</taxon>
        <taxon>Embryophyta</taxon>
        <taxon>Tracheophyta</taxon>
        <taxon>Spermatophyta</taxon>
        <taxon>Magnoliopsida</taxon>
        <taxon>eudicotyledons</taxon>
        <taxon>Gunneridae</taxon>
        <taxon>Pentapetalae</taxon>
        <taxon>rosids</taxon>
        <taxon>fabids</taxon>
        <taxon>Cucurbitales</taxon>
        <taxon>Cucurbitaceae</taxon>
        <taxon>Benincaseae</taxon>
        <taxon>Cucumis</taxon>
    </lineage>
</organism>
<dbReference type="Proteomes" id="UP000321393">
    <property type="component" value="Unassembled WGS sequence"/>
</dbReference>
<evidence type="ECO:0000313" key="4">
    <source>
        <dbReference type="Proteomes" id="UP000321393"/>
    </source>
</evidence>
<reference evidence="4 5" key="1">
    <citation type="submission" date="2019-08" db="EMBL/GenBank/DDBJ databases">
        <title>Draft genome sequences of two oriental melons (Cucumis melo L. var makuwa).</title>
        <authorList>
            <person name="Kwon S.-Y."/>
        </authorList>
    </citation>
    <scope>NUCLEOTIDE SEQUENCE [LARGE SCALE GENOMIC DNA]</scope>
    <source>
        <strain evidence="5">cv. Chang Bougi</strain>
        <strain evidence="4">cv. SW 3</strain>
        <tissue evidence="3">Leaf</tissue>
    </source>
</reference>
<dbReference type="PANTHER" id="PTHR46250:SF18">
    <property type="entry name" value="MYB_SANT-LIKE DOMAIN-CONTAINING PROTEIN"/>
    <property type="match status" value="1"/>
</dbReference>
<dbReference type="OrthoDB" id="1746344at2759"/>
<feature type="region of interest" description="Disordered" evidence="1">
    <location>
        <begin position="94"/>
        <end position="117"/>
    </location>
</feature>
<dbReference type="PANTHER" id="PTHR46250">
    <property type="entry name" value="MYB/SANT-LIKE DNA-BINDING DOMAIN PROTEIN-RELATED"/>
    <property type="match status" value="1"/>
</dbReference>
<dbReference type="EMBL" id="SSTE01020856">
    <property type="protein sequence ID" value="KAA0033497.1"/>
    <property type="molecule type" value="Genomic_DNA"/>
</dbReference>
<dbReference type="EMBL" id="SSTD01003354">
    <property type="protein sequence ID" value="TYK26832.1"/>
    <property type="molecule type" value="Genomic_DNA"/>
</dbReference>
<evidence type="ECO:0000313" key="5">
    <source>
        <dbReference type="Proteomes" id="UP000321947"/>
    </source>
</evidence>
<protein>
    <submittedName>
        <fullName evidence="3">Retrotransposon protein</fullName>
    </submittedName>
</protein>
<dbReference type="Proteomes" id="UP000321947">
    <property type="component" value="Unassembled WGS sequence"/>
</dbReference>
<accession>A0A5D3DTK0</accession>
<comment type="caution">
    <text evidence="3">The sequence shown here is derived from an EMBL/GenBank/DDBJ whole genome shotgun (WGS) entry which is preliminary data.</text>
</comment>
<evidence type="ECO:0000256" key="1">
    <source>
        <dbReference type="SAM" id="MobiDB-lite"/>
    </source>
</evidence>
<gene>
    <name evidence="3" type="ORF">E5676_scaffold260G00210</name>
    <name evidence="2" type="ORF">E6C27_scaffold261G00340</name>
</gene>
<proteinExistence type="predicted"/>
<evidence type="ECO:0000313" key="3">
    <source>
        <dbReference type="EMBL" id="TYK26832.1"/>
    </source>
</evidence>
<feature type="compositionally biased region" description="Basic and acidic residues" evidence="1">
    <location>
        <begin position="94"/>
        <end position="105"/>
    </location>
</feature>
<name>A0A5D3DTK0_CUCMM</name>
<dbReference type="AlphaFoldDB" id="A0A5D3DTK0"/>
<sequence>MELVSAGGWKLDNNTFWPGYLTQLIRMMAAKLPGCIVQASTIIDCRIKTLKRTFQAIAKMCGPSCSGFEWNNETKCIIAKKDLFDNWVRDDVRASRPDRTSDGKTRSSGSRRMREGQQVSEIEMIHEALEYANDQL</sequence>